<dbReference type="CDD" id="cd00130">
    <property type="entry name" value="PAS"/>
    <property type="match status" value="1"/>
</dbReference>
<dbReference type="Gene3D" id="3.30.450.20">
    <property type="entry name" value="PAS domain"/>
    <property type="match status" value="2"/>
</dbReference>
<dbReference type="InterPro" id="IPR052155">
    <property type="entry name" value="Biofilm_reg_signaling"/>
</dbReference>
<evidence type="ECO:0000259" key="7">
    <source>
        <dbReference type="PROSITE" id="PS50887"/>
    </source>
</evidence>
<dbReference type="InterPro" id="IPR000700">
    <property type="entry name" value="PAS-assoc_C"/>
</dbReference>
<dbReference type="PROSITE" id="PS50112">
    <property type="entry name" value="PAS"/>
    <property type="match status" value="1"/>
</dbReference>
<keyword evidence="2" id="KW-0812">Transmembrane</keyword>
<evidence type="ECO:0000256" key="2">
    <source>
        <dbReference type="SAM" id="Phobius"/>
    </source>
</evidence>
<dbReference type="PROSITE" id="PS50887">
    <property type="entry name" value="GGDEF"/>
    <property type="match status" value="1"/>
</dbReference>
<evidence type="ECO:0000259" key="3">
    <source>
        <dbReference type="PROSITE" id="PS50112"/>
    </source>
</evidence>
<name>A0A7U8C7A4_NEPCE</name>
<evidence type="ECO:0000259" key="4">
    <source>
        <dbReference type="PROSITE" id="PS50113"/>
    </source>
</evidence>
<keyword evidence="9" id="KW-1185">Reference proteome</keyword>
<dbReference type="InterPro" id="IPR035919">
    <property type="entry name" value="EAL_sf"/>
</dbReference>
<dbReference type="Pfam" id="PF00563">
    <property type="entry name" value="EAL"/>
    <property type="match status" value="1"/>
</dbReference>
<feature type="domain" description="PAC" evidence="4">
    <location>
        <begin position="312"/>
        <end position="367"/>
    </location>
</feature>
<dbReference type="InterPro" id="IPR000160">
    <property type="entry name" value="GGDEF_dom"/>
</dbReference>
<feature type="domain" description="EAL" evidence="5">
    <location>
        <begin position="663"/>
        <end position="918"/>
    </location>
</feature>
<sequence length="923" mass="103776">MTCKDFYLVGIMKFRTKTILGVALIELVLLGILTLNVISMLRDSNQEEATRKVKLTEALILAASESAIFSYDVATLQSLADSIIQTEELAYVRFWDNDYNILAESWLLSEQDASDFYLSSETLHKTIPIEVSGQTSGFAQFGIDQGYIASVLNRAINQTVSLALFEVILVAIFSAVLGVYLTRQLNSLTFASNKIRDGHLGFTLPVRGNDELADVVRSFNTMSTTLKKLEIKESQEKEQLEIAHQRMRSLLDNFPFLIWLKNTDGEFLSVNKAFAEACGKKDPLEVEGLTDFDVWPVDLANDYRLDDLKVITSSQGKVVEEKVESDGERTWIETFKSPVLHNNEVIGTVGFARDVSDRKHAAERQRKAEAIFNSASEAILLSDAYSKVKMINPAFTKITGYEESEIIGQNASMLSSGQHDKEFYRTMYAALETEGLWQGEVHNRKKNGELYVQWQTVVALKDGNGNVDEYLAIFSDITEKKEAEEEIKYRANYDQLTGLPNRTLLHELLRQELQHSRRESKKCAVMFLDLDHFKRINDTLGHAVGDLLLQTVSELLQETIRESDVVARLGGDEFIVILSDVDNATDISTVAEKIVSVLDTPLSIDDHEIRTCTSIGIAVYPDDAFEEGELLSHADMAMYKAKESGRGQYRFFNADMAKEIRSSRSIEIELRNAIENEDLAVAFQPIVSMGDKAILGFESLMRWPESANHNTSIEQSIRNAEEFGLIQPLFEVVFEKAAREFSRLPLRNDNPQLYFSINVSSHQIPERLSLEWIEERLRYYGLANENLVLELTEGIFLSDSPENLRWFKRARDKGIRIALDDFGTGYSSLAYLKRFTVDFLKIDRSFIADLDELGADYSLVKSVLALSDAFGLKVIAEGVETEKQASILAELGCKTAQGYYYGKPKIVTGSTSSHHKGGNSSVS</sequence>
<dbReference type="Pfam" id="PF00990">
    <property type="entry name" value="GGDEF"/>
    <property type="match status" value="1"/>
</dbReference>
<evidence type="ECO:0000313" key="8">
    <source>
        <dbReference type="EMBL" id="EAR61996.1"/>
    </source>
</evidence>
<dbReference type="CDD" id="cd01948">
    <property type="entry name" value="EAL"/>
    <property type="match status" value="1"/>
</dbReference>
<dbReference type="SMART" id="SM00267">
    <property type="entry name" value="GGDEF"/>
    <property type="match status" value="1"/>
</dbReference>
<dbReference type="InterPro" id="IPR029787">
    <property type="entry name" value="Nucleotide_cyclase"/>
</dbReference>
<dbReference type="Gene3D" id="3.30.70.270">
    <property type="match status" value="1"/>
</dbReference>
<dbReference type="SMART" id="SM00052">
    <property type="entry name" value="EAL"/>
    <property type="match status" value="1"/>
</dbReference>
<dbReference type="NCBIfam" id="TIGR00229">
    <property type="entry name" value="sensory_box"/>
    <property type="match status" value="2"/>
</dbReference>
<evidence type="ECO:0000313" key="9">
    <source>
        <dbReference type="Proteomes" id="UP000002171"/>
    </source>
</evidence>
<dbReference type="InterPro" id="IPR003660">
    <property type="entry name" value="HAMP_dom"/>
</dbReference>
<dbReference type="SMART" id="SM00304">
    <property type="entry name" value="HAMP"/>
    <property type="match status" value="1"/>
</dbReference>
<dbReference type="EMBL" id="AAOW01000005">
    <property type="protein sequence ID" value="EAR61996.1"/>
    <property type="molecule type" value="Genomic_DNA"/>
</dbReference>
<dbReference type="SUPFAM" id="SSF55785">
    <property type="entry name" value="PYP-like sensor domain (PAS domain)"/>
    <property type="match status" value="2"/>
</dbReference>
<dbReference type="PROSITE" id="PS50883">
    <property type="entry name" value="EAL"/>
    <property type="match status" value="1"/>
</dbReference>
<dbReference type="InterPro" id="IPR043128">
    <property type="entry name" value="Rev_trsase/Diguanyl_cyclase"/>
</dbReference>
<dbReference type="AlphaFoldDB" id="A0A7U8C7A4"/>
<evidence type="ECO:0000256" key="1">
    <source>
        <dbReference type="ARBA" id="ARBA00001946"/>
    </source>
</evidence>
<dbReference type="Gene3D" id="3.20.20.450">
    <property type="entry name" value="EAL domain"/>
    <property type="match status" value="1"/>
</dbReference>
<dbReference type="Pfam" id="PF13426">
    <property type="entry name" value="PAS_9"/>
    <property type="match status" value="1"/>
</dbReference>
<dbReference type="SUPFAM" id="SSF158472">
    <property type="entry name" value="HAMP domain-like"/>
    <property type="match status" value="1"/>
</dbReference>
<protein>
    <submittedName>
        <fullName evidence="8">Sensory box sensor/GGDEF/EAL domain protein</fullName>
    </submittedName>
</protein>
<feature type="transmembrane region" description="Helical" evidence="2">
    <location>
        <begin position="20"/>
        <end position="41"/>
    </location>
</feature>
<dbReference type="Proteomes" id="UP000002171">
    <property type="component" value="Unassembled WGS sequence"/>
</dbReference>
<dbReference type="InterPro" id="IPR001610">
    <property type="entry name" value="PAC"/>
</dbReference>
<evidence type="ECO:0000259" key="5">
    <source>
        <dbReference type="PROSITE" id="PS50883"/>
    </source>
</evidence>
<dbReference type="InterPro" id="IPR000014">
    <property type="entry name" value="PAS"/>
</dbReference>
<dbReference type="InterPro" id="IPR001633">
    <property type="entry name" value="EAL_dom"/>
</dbReference>
<dbReference type="GO" id="GO:0003824">
    <property type="term" value="F:catalytic activity"/>
    <property type="evidence" value="ECO:0007669"/>
    <property type="project" value="UniProtKB-ARBA"/>
</dbReference>
<evidence type="ECO:0000259" key="6">
    <source>
        <dbReference type="PROSITE" id="PS50885"/>
    </source>
</evidence>
<dbReference type="Gene3D" id="6.10.340.10">
    <property type="match status" value="1"/>
</dbReference>
<feature type="domain" description="PAS" evidence="3">
    <location>
        <begin position="364"/>
        <end position="434"/>
    </location>
</feature>
<comment type="cofactor">
    <cofactor evidence="1">
        <name>Mg(2+)</name>
        <dbReference type="ChEBI" id="CHEBI:18420"/>
    </cofactor>
</comment>
<proteinExistence type="predicted"/>
<dbReference type="SMART" id="SM00091">
    <property type="entry name" value="PAS"/>
    <property type="match status" value="2"/>
</dbReference>
<dbReference type="PROSITE" id="PS50113">
    <property type="entry name" value="PAC"/>
    <property type="match status" value="2"/>
</dbReference>
<dbReference type="NCBIfam" id="TIGR00254">
    <property type="entry name" value="GGDEF"/>
    <property type="match status" value="1"/>
</dbReference>
<dbReference type="Pfam" id="PF00672">
    <property type="entry name" value="HAMP"/>
    <property type="match status" value="1"/>
</dbReference>
<dbReference type="FunFam" id="3.30.70.270:FF:000001">
    <property type="entry name" value="Diguanylate cyclase domain protein"/>
    <property type="match status" value="1"/>
</dbReference>
<dbReference type="PANTHER" id="PTHR44757:SF2">
    <property type="entry name" value="BIOFILM ARCHITECTURE MAINTENANCE PROTEIN MBAA"/>
    <property type="match status" value="1"/>
</dbReference>
<feature type="transmembrane region" description="Helical" evidence="2">
    <location>
        <begin position="162"/>
        <end position="181"/>
    </location>
</feature>
<dbReference type="InterPro" id="IPR013656">
    <property type="entry name" value="PAS_4"/>
</dbReference>
<feature type="domain" description="PAC" evidence="4">
    <location>
        <begin position="437"/>
        <end position="489"/>
    </location>
</feature>
<dbReference type="SUPFAM" id="SSF55073">
    <property type="entry name" value="Nucleotide cyclase"/>
    <property type="match status" value="1"/>
</dbReference>
<comment type="caution">
    <text evidence="8">The sequence shown here is derived from an EMBL/GenBank/DDBJ whole genome shotgun (WGS) entry which is preliminary data.</text>
</comment>
<reference evidence="8 9" key="1">
    <citation type="submission" date="2006-02" db="EMBL/GenBank/DDBJ databases">
        <authorList>
            <person name="Pinhassi J."/>
            <person name="Pedros-Alio C."/>
            <person name="Ferriera S."/>
            <person name="Johnson J."/>
            <person name="Kravitz S."/>
            <person name="Halpern A."/>
            <person name="Remington K."/>
            <person name="Beeson K."/>
            <person name="Tran B."/>
            <person name="Rogers Y.-H."/>
            <person name="Friedman R."/>
            <person name="Venter J.C."/>
        </authorList>
    </citation>
    <scope>NUCLEOTIDE SEQUENCE [LARGE SCALE GENOMIC DNA]</scope>
    <source>
        <strain evidence="8 9">MED92</strain>
    </source>
</reference>
<accession>A0A7U8C7A4</accession>
<dbReference type="CDD" id="cd01949">
    <property type="entry name" value="GGDEF"/>
    <property type="match status" value="1"/>
</dbReference>
<dbReference type="SUPFAM" id="SSF141868">
    <property type="entry name" value="EAL domain-like"/>
    <property type="match status" value="1"/>
</dbReference>
<gene>
    <name evidence="8" type="ORF">MED92_03573</name>
</gene>
<dbReference type="CDD" id="cd06225">
    <property type="entry name" value="HAMP"/>
    <property type="match status" value="1"/>
</dbReference>
<organism evidence="8 9">
    <name type="scientific">Neptuniibacter caesariensis</name>
    <dbReference type="NCBI Taxonomy" id="207954"/>
    <lineage>
        <taxon>Bacteria</taxon>
        <taxon>Pseudomonadati</taxon>
        <taxon>Pseudomonadota</taxon>
        <taxon>Gammaproteobacteria</taxon>
        <taxon>Oceanospirillales</taxon>
        <taxon>Oceanospirillaceae</taxon>
        <taxon>Neptuniibacter</taxon>
    </lineage>
</organism>
<dbReference type="PANTHER" id="PTHR44757">
    <property type="entry name" value="DIGUANYLATE CYCLASE DGCP"/>
    <property type="match status" value="1"/>
</dbReference>
<dbReference type="InterPro" id="IPR035965">
    <property type="entry name" value="PAS-like_dom_sf"/>
</dbReference>
<dbReference type="PROSITE" id="PS50885">
    <property type="entry name" value="HAMP"/>
    <property type="match status" value="1"/>
</dbReference>
<feature type="domain" description="GGDEF" evidence="7">
    <location>
        <begin position="521"/>
        <end position="654"/>
    </location>
</feature>
<dbReference type="GO" id="GO:0016020">
    <property type="term" value="C:membrane"/>
    <property type="evidence" value="ECO:0007669"/>
    <property type="project" value="InterPro"/>
</dbReference>
<dbReference type="Pfam" id="PF08448">
    <property type="entry name" value="PAS_4"/>
    <property type="match status" value="1"/>
</dbReference>
<keyword evidence="2" id="KW-1133">Transmembrane helix</keyword>
<keyword evidence="2" id="KW-0472">Membrane</keyword>
<dbReference type="SMART" id="SM00086">
    <property type="entry name" value="PAC"/>
    <property type="match status" value="2"/>
</dbReference>
<dbReference type="GO" id="GO:0007165">
    <property type="term" value="P:signal transduction"/>
    <property type="evidence" value="ECO:0007669"/>
    <property type="project" value="InterPro"/>
</dbReference>
<feature type="domain" description="HAMP" evidence="6">
    <location>
        <begin position="179"/>
        <end position="231"/>
    </location>
</feature>